<accession>A0AAU7NSV4</accession>
<feature type="chain" id="PRO_5043414396" description="Lipoprotein" evidence="1">
    <location>
        <begin position="20"/>
        <end position="193"/>
    </location>
</feature>
<dbReference type="RefSeq" id="WP_305907245.1">
    <property type="nucleotide sequence ID" value="NZ_CP157743.1"/>
</dbReference>
<keyword evidence="3" id="KW-1185">Reference proteome</keyword>
<dbReference type="Proteomes" id="UP001225378">
    <property type="component" value="Chromosome"/>
</dbReference>
<evidence type="ECO:0000256" key="1">
    <source>
        <dbReference type="SAM" id="SignalP"/>
    </source>
</evidence>
<proteinExistence type="predicted"/>
<reference evidence="2 3" key="1">
    <citation type="journal article" date="2024" name="Microbiology">
        <title>Methylomarinum rosea sp. nov., a novel halophilic methanotrophic bacterium from the hypersaline Lake Elton.</title>
        <authorList>
            <person name="Suleimanov R.Z."/>
            <person name="Oshkin I.Y."/>
            <person name="Danilova O.V."/>
            <person name="Suzina N.E."/>
            <person name="Dedysh S.N."/>
        </authorList>
    </citation>
    <scope>NUCLEOTIDE SEQUENCE [LARGE SCALE GENOMIC DNA]</scope>
    <source>
        <strain evidence="2 3">Ch1-1</strain>
    </source>
</reference>
<name>A0AAU7NSV4_9GAMM</name>
<evidence type="ECO:0000313" key="2">
    <source>
        <dbReference type="EMBL" id="XBS20030.1"/>
    </source>
</evidence>
<protein>
    <recommendedName>
        <fullName evidence="4">Lipoprotein</fullName>
    </recommendedName>
</protein>
<dbReference type="EMBL" id="CP157743">
    <property type="protein sequence ID" value="XBS20030.1"/>
    <property type="molecule type" value="Genomic_DNA"/>
</dbReference>
<gene>
    <name evidence="2" type="ORF">Q9L42_016970</name>
</gene>
<evidence type="ECO:0008006" key="4">
    <source>
        <dbReference type="Google" id="ProtNLM"/>
    </source>
</evidence>
<feature type="signal peptide" evidence="1">
    <location>
        <begin position="1"/>
        <end position="19"/>
    </location>
</feature>
<organism evidence="2 3">
    <name type="scientific">Methylomarinum roseum</name>
    <dbReference type="NCBI Taxonomy" id="3067653"/>
    <lineage>
        <taxon>Bacteria</taxon>
        <taxon>Pseudomonadati</taxon>
        <taxon>Pseudomonadota</taxon>
        <taxon>Gammaproteobacteria</taxon>
        <taxon>Methylococcales</taxon>
        <taxon>Methylococcaceae</taxon>
        <taxon>Methylomarinum</taxon>
    </lineage>
</organism>
<dbReference type="KEGG" id="mech:Q9L42_016970"/>
<evidence type="ECO:0000313" key="3">
    <source>
        <dbReference type="Proteomes" id="UP001225378"/>
    </source>
</evidence>
<dbReference type="AlphaFoldDB" id="A0AAU7NSV4"/>
<sequence>MKKSFPFFAILFILLPACSTPPVRQESVEQPTVADQAEEGASLRRALPAPDLYREKAGKTLKLVRIMEGGACQTEQYGVVGMFMLYADPDDIERIKQDRGAGVFAEYEKIIEQFAMLALEQAVNELQFFDNPFALDEEDVQRELAEQLIPLFDASVAEAITEFEAETTLTIDLAPLSDSFYFYLHGCEIPHQH</sequence>
<keyword evidence="1" id="KW-0732">Signal</keyword>